<organism evidence="15 16">
    <name type="scientific">Parachitinimonas caeni</name>
    <dbReference type="NCBI Taxonomy" id="3031301"/>
    <lineage>
        <taxon>Bacteria</taxon>
        <taxon>Pseudomonadati</taxon>
        <taxon>Pseudomonadota</taxon>
        <taxon>Betaproteobacteria</taxon>
        <taxon>Neisseriales</taxon>
        <taxon>Chitinibacteraceae</taxon>
        <taxon>Parachitinimonas</taxon>
    </lineage>
</organism>
<protein>
    <recommendedName>
        <fullName evidence="3">DNA topoisomerase</fullName>
        <ecNumber evidence="3">5.6.2.1</ecNumber>
    </recommendedName>
    <alternativeName>
        <fullName evidence="12">Omega-protein</fullName>
    </alternativeName>
    <alternativeName>
        <fullName evidence="11">Relaxing enzyme</fullName>
    </alternativeName>
    <alternativeName>
        <fullName evidence="9">Swivelase</fullName>
    </alternativeName>
    <alternativeName>
        <fullName evidence="10">Untwisting enzyme</fullName>
    </alternativeName>
</protein>
<dbReference type="SMART" id="SM00437">
    <property type="entry name" value="TOP1Ac"/>
    <property type="match status" value="1"/>
</dbReference>
<evidence type="ECO:0000256" key="7">
    <source>
        <dbReference type="ARBA" id="ARBA00023125"/>
    </source>
</evidence>
<evidence type="ECO:0000256" key="8">
    <source>
        <dbReference type="ARBA" id="ARBA00023235"/>
    </source>
</evidence>
<dbReference type="InterPro" id="IPR003602">
    <property type="entry name" value="Topo_IA_DNA-bd_dom"/>
</dbReference>
<dbReference type="InterPro" id="IPR013824">
    <property type="entry name" value="Topo_IA_cen_sub1"/>
</dbReference>
<comment type="caution">
    <text evidence="15">The sequence shown here is derived from an EMBL/GenBank/DDBJ whole genome shotgun (WGS) entry which is preliminary data.</text>
</comment>
<dbReference type="EC" id="5.6.2.1" evidence="3"/>
<proteinExistence type="inferred from homology"/>
<dbReference type="EMBL" id="JARRAF010000047">
    <property type="protein sequence ID" value="MDK2126709.1"/>
    <property type="molecule type" value="Genomic_DNA"/>
</dbReference>
<dbReference type="Gene3D" id="1.10.290.10">
    <property type="entry name" value="Topoisomerase I, domain 4"/>
    <property type="match status" value="1"/>
</dbReference>
<reference evidence="15" key="1">
    <citation type="submission" date="2023-03" db="EMBL/GenBank/DDBJ databases">
        <title>Chitinimonas shenzhenensis gen. nov., sp. nov., a novel member of family Burkholderiaceae isolated from activated sludge collected in Shen Zhen, China.</title>
        <authorList>
            <person name="Wang X."/>
        </authorList>
    </citation>
    <scope>NUCLEOTIDE SEQUENCE</scope>
    <source>
        <strain evidence="15">DQS-5</strain>
    </source>
</reference>
<accession>A0ABT7E321</accession>
<dbReference type="PROSITE" id="PS52039">
    <property type="entry name" value="TOPO_IA_2"/>
    <property type="match status" value="1"/>
</dbReference>
<keyword evidence="7" id="KW-0238">DNA-binding</keyword>
<dbReference type="PANTHER" id="PTHR11390:SF21">
    <property type="entry name" value="DNA TOPOISOMERASE 3-ALPHA"/>
    <property type="match status" value="1"/>
</dbReference>
<evidence type="ECO:0000256" key="12">
    <source>
        <dbReference type="ARBA" id="ARBA00032877"/>
    </source>
</evidence>
<keyword evidence="4" id="KW-0479">Metal-binding</keyword>
<sequence>MSIRILWIAEKLSLAEAVGKVIGTAQYNWSEAKTKQHNIIGDQHFYWLDGHAFEQAEPDAYLPDDIPLTTTGKKRWRAQDLPILPRQWKIQPKPQKQARLKLLENALRQCSVVYHLGDPDEEGQLLVDEALDYFSYRGPVKRVLINDYNEIKVKQALNNIRDNQEPLFQGWSRWALARSRYDWLLGMNATRAMTLRGRQLGFEGLLPVGSAQTPLLFIVRERDRAIESFKPIPYFALNAVIQHANGGFKASWQPRDNQAGCDEEGRLVDAAVADALVKHLSGQPAHIKGYSQTAKDQPPPLPLAMDELQMEAFAQFGYDGQTVLAAAQKLYETYKVTTYPRTTNRYLSEAQHAEAPTILASVFQLRPDLAALAPLLDTHRKSAAFNDKHMEGTPHHGIVPTIPEQATAPANWTEAERNIHDLVVRTYLAQFAAPYRYQGTRVEVAIQDEDFVATGNTPISPGWKAVYAETEGENSSDGESTSPASQTLPLMQQGDIAQCNQCEATARKTTPPSRFDDKLLTEALKNVHKYVVDASARQRLKDGDGIGTSATRAPMIADLKERGLLIPVKPKSKKLMTSPAARALIDALPSSVKDPATAGVFKQRLDQIKQGALTLEAFLDETRQWVTEVVTEAATLPMALPVKPGETCPKCQTGQLKRKVGEKTKQAWWYCSNWNAEPKCDARFQDEAGKPQLNPSAEIPCPKCQKGQLRRKQNEKGAFWFCTQWNADPKCDARYADQKGQPDMSPPQLCPSCQTGELRKREGKSGPFWSCSNWNRAESPCKASYADRKGKPLFETITCPSCGQGELRQRKGIKGMFWGCSNYGKEVSACSATFPDKAGRPDFATAKPAKAV</sequence>
<comment type="similarity">
    <text evidence="2">Belongs to the type IA topoisomerase family.</text>
</comment>
<evidence type="ECO:0000256" key="10">
    <source>
        <dbReference type="ARBA" id="ARBA00031985"/>
    </source>
</evidence>
<dbReference type="GO" id="GO:0016853">
    <property type="term" value="F:isomerase activity"/>
    <property type="evidence" value="ECO:0007669"/>
    <property type="project" value="UniProtKB-KW"/>
</dbReference>
<dbReference type="SMART" id="SM00436">
    <property type="entry name" value="TOP1Bc"/>
    <property type="match status" value="1"/>
</dbReference>
<dbReference type="PRINTS" id="PR00417">
    <property type="entry name" value="PRTPISMRASEI"/>
</dbReference>
<feature type="domain" description="Toprim" evidence="13">
    <location>
        <begin position="4"/>
        <end position="149"/>
    </location>
</feature>
<dbReference type="InterPro" id="IPR013825">
    <property type="entry name" value="Topo_IA_cen_sub2"/>
</dbReference>
<dbReference type="Gene3D" id="3.30.65.10">
    <property type="entry name" value="Bacterial Topoisomerase I, domain 1"/>
    <property type="match status" value="1"/>
</dbReference>
<dbReference type="InterPro" id="IPR000380">
    <property type="entry name" value="Topo_IA"/>
</dbReference>
<evidence type="ECO:0000256" key="1">
    <source>
        <dbReference type="ARBA" id="ARBA00000213"/>
    </source>
</evidence>
<evidence type="ECO:0000259" key="13">
    <source>
        <dbReference type="PROSITE" id="PS50880"/>
    </source>
</evidence>
<dbReference type="InterPro" id="IPR023405">
    <property type="entry name" value="Topo_IA_core_domain"/>
</dbReference>
<dbReference type="Pfam" id="PF01751">
    <property type="entry name" value="Toprim"/>
    <property type="match status" value="1"/>
</dbReference>
<keyword evidence="8 15" id="KW-0413">Isomerase</keyword>
<evidence type="ECO:0000259" key="14">
    <source>
        <dbReference type="PROSITE" id="PS52039"/>
    </source>
</evidence>
<gene>
    <name evidence="15" type="ORF">PZA18_21930</name>
</gene>
<dbReference type="Pfam" id="PF01131">
    <property type="entry name" value="Topoisom_bac"/>
    <property type="match status" value="1"/>
</dbReference>
<dbReference type="InterPro" id="IPR013826">
    <property type="entry name" value="Topo_IA_cen_sub3"/>
</dbReference>
<evidence type="ECO:0000256" key="11">
    <source>
        <dbReference type="ARBA" id="ARBA00032235"/>
    </source>
</evidence>
<evidence type="ECO:0000256" key="4">
    <source>
        <dbReference type="ARBA" id="ARBA00022771"/>
    </source>
</evidence>
<evidence type="ECO:0000313" key="16">
    <source>
        <dbReference type="Proteomes" id="UP001172778"/>
    </source>
</evidence>
<dbReference type="SUPFAM" id="SSF56712">
    <property type="entry name" value="Prokaryotic type I DNA topoisomerase"/>
    <property type="match status" value="1"/>
</dbReference>
<comment type="catalytic activity">
    <reaction evidence="1">
        <text>ATP-independent breakage of single-stranded DNA, followed by passage and rejoining.</text>
        <dbReference type="EC" id="5.6.2.1"/>
    </reaction>
</comment>
<name>A0ABT7E321_9NEIS</name>
<feature type="domain" description="Topo IA-type catalytic" evidence="14">
    <location>
        <begin position="168"/>
        <end position="630"/>
    </location>
</feature>
<evidence type="ECO:0000256" key="3">
    <source>
        <dbReference type="ARBA" id="ARBA00012891"/>
    </source>
</evidence>
<evidence type="ECO:0000256" key="6">
    <source>
        <dbReference type="ARBA" id="ARBA00023029"/>
    </source>
</evidence>
<dbReference type="Proteomes" id="UP001172778">
    <property type="component" value="Unassembled WGS sequence"/>
</dbReference>
<keyword evidence="4" id="KW-0863">Zinc-finger</keyword>
<evidence type="ECO:0000256" key="9">
    <source>
        <dbReference type="ARBA" id="ARBA00030003"/>
    </source>
</evidence>
<dbReference type="InterPro" id="IPR003601">
    <property type="entry name" value="Topo_IA_2"/>
</dbReference>
<dbReference type="Pfam" id="PF01396">
    <property type="entry name" value="Zn_ribbon_Top1"/>
    <property type="match status" value="4"/>
</dbReference>
<evidence type="ECO:0000313" key="15">
    <source>
        <dbReference type="EMBL" id="MDK2126709.1"/>
    </source>
</evidence>
<keyword evidence="5" id="KW-0862">Zinc</keyword>
<dbReference type="Gene3D" id="2.70.20.10">
    <property type="entry name" value="Topoisomerase I, domain 3"/>
    <property type="match status" value="1"/>
</dbReference>
<dbReference type="PANTHER" id="PTHR11390">
    <property type="entry name" value="PROKARYOTIC DNA TOPOISOMERASE"/>
    <property type="match status" value="1"/>
</dbReference>
<evidence type="ECO:0000256" key="5">
    <source>
        <dbReference type="ARBA" id="ARBA00022833"/>
    </source>
</evidence>
<dbReference type="Gene3D" id="3.40.50.140">
    <property type="match status" value="1"/>
</dbReference>
<dbReference type="Gene3D" id="1.10.460.10">
    <property type="entry name" value="Topoisomerase I, domain 2"/>
    <property type="match status" value="1"/>
</dbReference>
<dbReference type="InterPro" id="IPR013498">
    <property type="entry name" value="Topo_IA_Znf"/>
</dbReference>
<dbReference type="InterPro" id="IPR006171">
    <property type="entry name" value="TOPRIM_dom"/>
</dbReference>
<keyword evidence="6" id="KW-0799">Topoisomerase</keyword>
<dbReference type="PROSITE" id="PS50880">
    <property type="entry name" value="TOPRIM"/>
    <property type="match status" value="1"/>
</dbReference>
<dbReference type="InterPro" id="IPR013497">
    <property type="entry name" value="Topo_IA_cen"/>
</dbReference>
<dbReference type="RefSeq" id="WP_284103030.1">
    <property type="nucleotide sequence ID" value="NZ_JARRAF010000047.1"/>
</dbReference>
<evidence type="ECO:0000256" key="2">
    <source>
        <dbReference type="ARBA" id="ARBA00009446"/>
    </source>
</evidence>
<keyword evidence="16" id="KW-1185">Reference proteome</keyword>